<evidence type="ECO:0000313" key="5">
    <source>
        <dbReference type="Proteomes" id="UP000239415"/>
    </source>
</evidence>
<keyword evidence="5" id="KW-1185">Reference proteome</keyword>
<protein>
    <submittedName>
        <fullName evidence="4">Lipoprotein LpqB-like beta-propeller protein</fullName>
    </submittedName>
</protein>
<accession>A0A2T0KPI1</accession>
<sequence>MGRRAMAGVTVAVLLLGGCGIPDNSDVTVVGPGPSTGTSSGGSGLRSRITRDSTNDRAEFVNNYLSVAAGDYDSAVERVKQFMSKDAQEGFKPPAAPRVIRLTGKVAVEPGRDTVRIPYQMLGTLGKNGLMEPSTEPETGTFELQLEEAADDGLYVRQAPPYLLLSDTALDSFYDERTIYFWNSERTGLVPDVRYLLSDVPIEQEPTIILNWLIGGPAPWLQDAVEPLPEDTKLENKVPAIRDDRLEIRLSAQAVPTEGADEAMERLRKQLQWSLRTRLPEFLELVVGHQEPRTYSGDDFLASNPAARLVPTPERYVIYDRTVRRLVESTRPSSDLVPGLAPEANKDVSRAALGTSDTHVFVALVTGSGKNERLRVGNTPLGSQTKPAEIPGLPAGMGNPVWAVTPAAGAERAFGLIIAGGRLWRFSAKGGPAQEVAWSSPSGAITAITVAPDGRRVALVVGGRLYRAVLNVSGDGMALTALEQIFSPFSTVTAVDFSGEGWLAVAGVLPPDQLISITYLSIDAALKSPVLEDMGKEEKVTYLTTYPANPITRRNNVGTVLYSTGPNAWEALSSPVQILAKELAGQVGEPRPDVVPQAPFYLN</sequence>
<dbReference type="Pfam" id="PF10646">
    <property type="entry name" value="Germane"/>
    <property type="match status" value="1"/>
</dbReference>
<gene>
    <name evidence="4" type="ORF">CLV67_101373</name>
</gene>
<dbReference type="InterPro" id="IPR018910">
    <property type="entry name" value="LpqB_C"/>
</dbReference>
<reference evidence="4 5" key="1">
    <citation type="submission" date="2018-03" db="EMBL/GenBank/DDBJ databases">
        <title>Genomic Encyclopedia of Archaeal and Bacterial Type Strains, Phase II (KMG-II): from individual species to whole genera.</title>
        <authorList>
            <person name="Goeker M."/>
        </authorList>
    </citation>
    <scope>NUCLEOTIDE SEQUENCE [LARGE SCALE GENOMIC DNA]</scope>
    <source>
        <strain evidence="4 5">DSM 43146</strain>
    </source>
</reference>
<dbReference type="InterPro" id="IPR019606">
    <property type="entry name" value="GerMN"/>
</dbReference>
<feature type="region of interest" description="Disordered" evidence="1">
    <location>
        <begin position="30"/>
        <end position="49"/>
    </location>
</feature>
<dbReference type="EMBL" id="PVMZ01000001">
    <property type="protein sequence ID" value="PRX25654.1"/>
    <property type="molecule type" value="Genomic_DNA"/>
</dbReference>
<dbReference type="Proteomes" id="UP000239415">
    <property type="component" value="Unassembled WGS sequence"/>
</dbReference>
<evidence type="ECO:0000256" key="1">
    <source>
        <dbReference type="SAM" id="MobiDB-lite"/>
    </source>
</evidence>
<dbReference type="OrthoDB" id="5172668at2"/>
<organism evidence="4 5">
    <name type="scientific">Actinoplanes italicus</name>
    <dbReference type="NCBI Taxonomy" id="113567"/>
    <lineage>
        <taxon>Bacteria</taxon>
        <taxon>Bacillati</taxon>
        <taxon>Actinomycetota</taxon>
        <taxon>Actinomycetes</taxon>
        <taxon>Micromonosporales</taxon>
        <taxon>Micromonosporaceae</taxon>
        <taxon>Actinoplanes</taxon>
    </lineage>
</organism>
<evidence type="ECO:0000313" key="4">
    <source>
        <dbReference type="EMBL" id="PRX25654.1"/>
    </source>
</evidence>
<dbReference type="RefSeq" id="WP_106315369.1">
    <property type="nucleotide sequence ID" value="NZ_BOMO01000024.1"/>
</dbReference>
<feature type="domain" description="Lipoprotein LpqB C-terminal" evidence="3">
    <location>
        <begin position="326"/>
        <end position="507"/>
    </location>
</feature>
<dbReference type="Pfam" id="PF10647">
    <property type="entry name" value="Gmad1"/>
    <property type="match status" value="1"/>
</dbReference>
<comment type="caution">
    <text evidence="4">The sequence shown here is derived from an EMBL/GenBank/DDBJ whole genome shotgun (WGS) entry which is preliminary data.</text>
</comment>
<evidence type="ECO:0000259" key="3">
    <source>
        <dbReference type="Pfam" id="PF10647"/>
    </source>
</evidence>
<dbReference type="AlphaFoldDB" id="A0A2T0KPI1"/>
<proteinExistence type="predicted"/>
<name>A0A2T0KPI1_9ACTN</name>
<feature type="domain" description="GerMN" evidence="2">
    <location>
        <begin position="178"/>
        <end position="280"/>
    </location>
</feature>
<dbReference type="InterPro" id="IPR011044">
    <property type="entry name" value="Quino_amine_DH_bsu"/>
</dbReference>
<keyword evidence="4" id="KW-0449">Lipoprotein</keyword>
<evidence type="ECO:0000259" key="2">
    <source>
        <dbReference type="Pfam" id="PF10646"/>
    </source>
</evidence>
<dbReference type="PROSITE" id="PS51257">
    <property type="entry name" value="PROKAR_LIPOPROTEIN"/>
    <property type="match status" value="1"/>
</dbReference>
<dbReference type="SUPFAM" id="SSF50969">
    <property type="entry name" value="YVTN repeat-like/Quinoprotein amine dehydrogenase"/>
    <property type="match status" value="1"/>
</dbReference>